<keyword evidence="3" id="KW-1185">Reference proteome</keyword>
<reference evidence="2" key="1">
    <citation type="journal article" date="2014" name="Int. J. Syst. Evol. Microbiol.">
        <title>Complete genome sequence of Corynebacterium casei LMG S-19264T (=DSM 44701T), isolated from a smear-ripened cheese.</title>
        <authorList>
            <consortium name="US DOE Joint Genome Institute (JGI-PGF)"/>
            <person name="Walter F."/>
            <person name="Albersmeier A."/>
            <person name="Kalinowski J."/>
            <person name="Ruckert C."/>
        </authorList>
    </citation>
    <scope>NUCLEOTIDE SEQUENCE</scope>
    <source>
        <strain evidence="2">CGMCC 1.12754</strain>
    </source>
</reference>
<feature type="domain" description="DinB-like" evidence="1">
    <location>
        <begin position="5"/>
        <end position="153"/>
    </location>
</feature>
<dbReference type="InterPro" id="IPR024775">
    <property type="entry name" value="DinB-like"/>
</dbReference>
<dbReference type="Pfam" id="PF12867">
    <property type="entry name" value="DinB_2"/>
    <property type="match status" value="1"/>
</dbReference>
<proteinExistence type="predicted"/>
<evidence type="ECO:0000313" key="2">
    <source>
        <dbReference type="EMBL" id="GGG86552.1"/>
    </source>
</evidence>
<gene>
    <name evidence="2" type="primary">yuaE</name>
    <name evidence="2" type="ORF">GCM10011398_35440</name>
</gene>
<evidence type="ECO:0000313" key="3">
    <source>
        <dbReference type="Proteomes" id="UP000622860"/>
    </source>
</evidence>
<protein>
    <recommendedName>
        <fullName evidence="1">DinB-like domain-containing protein</fullName>
    </recommendedName>
</protein>
<dbReference type="Proteomes" id="UP000622860">
    <property type="component" value="Unassembled WGS sequence"/>
</dbReference>
<dbReference type="AlphaFoldDB" id="A0A917HPH7"/>
<dbReference type="SUPFAM" id="SSF109854">
    <property type="entry name" value="DinB/YfiT-like putative metalloenzymes"/>
    <property type="match status" value="1"/>
</dbReference>
<dbReference type="Gene3D" id="1.20.120.450">
    <property type="entry name" value="dinb family like domain"/>
    <property type="match status" value="1"/>
</dbReference>
<evidence type="ECO:0000259" key="1">
    <source>
        <dbReference type="Pfam" id="PF12867"/>
    </source>
</evidence>
<name>A0A917HPH7_9BACI</name>
<organism evidence="2 3">
    <name type="scientific">Virgibacillus oceani</name>
    <dbReference type="NCBI Taxonomy" id="1479511"/>
    <lineage>
        <taxon>Bacteria</taxon>
        <taxon>Bacillati</taxon>
        <taxon>Bacillota</taxon>
        <taxon>Bacilli</taxon>
        <taxon>Bacillales</taxon>
        <taxon>Bacillaceae</taxon>
        <taxon>Virgibacillus</taxon>
    </lineage>
</organism>
<dbReference type="EMBL" id="BMFR01000023">
    <property type="protein sequence ID" value="GGG86552.1"/>
    <property type="molecule type" value="Genomic_DNA"/>
</dbReference>
<accession>A0A917HPH7</accession>
<comment type="caution">
    <text evidence="2">The sequence shown here is derived from an EMBL/GenBank/DDBJ whole genome shotgun (WGS) entry which is preliminary data.</text>
</comment>
<reference evidence="2" key="2">
    <citation type="submission" date="2020-09" db="EMBL/GenBank/DDBJ databases">
        <authorList>
            <person name="Sun Q."/>
            <person name="Zhou Y."/>
        </authorList>
    </citation>
    <scope>NUCLEOTIDE SEQUENCE</scope>
    <source>
        <strain evidence="2">CGMCC 1.12754</strain>
    </source>
</reference>
<sequence length="163" mass="18485">MPINEQAREALLAEVTGVSDDDLNKKPDEHSWSMKQVLEHLFLMEGAIVKTIEDQLEHGEVVNAKARPIELTVDRTKKVNAPDYTVPSDEFATLDEMELKLEASHQGLLKLTANADEIALKRKGFPHPVFGQMSLKQWIPFVGWHEKRHTLQIIEIKEQLGLA</sequence>
<dbReference type="InterPro" id="IPR034660">
    <property type="entry name" value="DinB/YfiT-like"/>
</dbReference>